<gene>
    <name evidence="1" type="ORF">ACFOEB_12380</name>
</gene>
<evidence type="ECO:0000313" key="2">
    <source>
        <dbReference type="Proteomes" id="UP001595548"/>
    </source>
</evidence>
<dbReference type="Proteomes" id="UP001595548">
    <property type="component" value="Unassembled WGS sequence"/>
</dbReference>
<keyword evidence="2" id="KW-1185">Reference proteome</keyword>
<dbReference type="EMBL" id="JBHRTL010000008">
    <property type="protein sequence ID" value="MFC3156002.1"/>
    <property type="molecule type" value="Genomic_DNA"/>
</dbReference>
<accession>A0ABV7HQG6</accession>
<protein>
    <recommendedName>
        <fullName evidence="3">ATPase</fullName>
    </recommendedName>
</protein>
<evidence type="ECO:0000313" key="1">
    <source>
        <dbReference type="EMBL" id="MFC3156002.1"/>
    </source>
</evidence>
<evidence type="ECO:0008006" key="3">
    <source>
        <dbReference type="Google" id="ProtNLM"/>
    </source>
</evidence>
<comment type="caution">
    <text evidence="1">The sequence shown here is derived from an EMBL/GenBank/DDBJ whole genome shotgun (WGS) entry which is preliminary data.</text>
</comment>
<reference evidence="2" key="1">
    <citation type="journal article" date="2019" name="Int. J. Syst. Evol. Microbiol.">
        <title>The Global Catalogue of Microorganisms (GCM) 10K type strain sequencing project: providing services to taxonomists for standard genome sequencing and annotation.</title>
        <authorList>
            <consortium name="The Broad Institute Genomics Platform"/>
            <consortium name="The Broad Institute Genome Sequencing Center for Infectious Disease"/>
            <person name="Wu L."/>
            <person name="Ma J."/>
        </authorList>
    </citation>
    <scope>NUCLEOTIDE SEQUENCE [LARGE SCALE GENOMIC DNA]</scope>
    <source>
        <strain evidence="2">KCTC 52141</strain>
    </source>
</reference>
<name>A0ABV7HQG6_9GAMM</name>
<organism evidence="1 2">
    <name type="scientific">Gilvimarinus japonicus</name>
    <dbReference type="NCBI Taxonomy" id="1796469"/>
    <lineage>
        <taxon>Bacteria</taxon>
        <taxon>Pseudomonadati</taxon>
        <taxon>Pseudomonadota</taxon>
        <taxon>Gammaproteobacteria</taxon>
        <taxon>Cellvibrionales</taxon>
        <taxon>Cellvibrionaceae</taxon>
        <taxon>Gilvimarinus</taxon>
    </lineage>
</organism>
<dbReference type="RefSeq" id="WP_339617835.1">
    <property type="nucleotide sequence ID" value="NZ_AP031500.1"/>
</dbReference>
<proteinExistence type="predicted"/>
<sequence length="154" mass="17610">MAMVPKTMDELLSAIEQFHTGLAAHLVDCADSGAPEREQLLLNYLATHEQKLAETLAFFRQQEALGPLNTWFYAYTDRHPITLRDPREADFKNLDCEKICAEISDTHAQLVDLYEHLHERAECESSRRTLAQLLNIEKSNAKLLAREAVRAQEM</sequence>